<evidence type="ECO:0000313" key="2">
    <source>
        <dbReference type="EMBL" id="KKM73290.1"/>
    </source>
</evidence>
<dbReference type="AlphaFoldDB" id="A0A0F9M9F2"/>
<evidence type="ECO:0000256" key="1">
    <source>
        <dbReference type="SAM" id="Phobius"/>
    </source>
</evidence>
<gene>
    <name evidence="2" type="ORF">LCGC14_1411930</name>
</gene>
<name>A0A0F9M9F2_9ZZZZ</name>
<feature type="transmembrane region" description="Helical" evidence="1">
    <location>
        <begin position="26"/>
        <end position="46"/>
    </location>
</feature>
<comment type="caution">
    <text evidence="2">The sequence shown here is derived from an EMBL/GenBank/DDBJ whole genome shotgun (WGS) entry which is preliminary data.</text>
</comment>
<keyword evidence="1" id="KW-1133">Transmembrane helix</keyword>
<dbReference type="EMBL" id="LAZR01009324">
    <property type="protein sequence ID" value="KKM73290.1"/>
    <property type="molecule type" value="Genomic_DNA"/>
</dbReference>
<keyword evidence="1" id="KW-0812">Transmembrane</keyword>
<reference evidence="2" key="1">
    <citation type="journal article" date="2015" name="Nature">
        <title>Complex archaea that bridge the gap between prokaryotes and eukaryotes.</title>
        <authorList>
            <person name="Spang A."/>
            <person name="Saw J.H."/>
            <person name="Jorgensen S.L."/>
            <person name="Zaremba-Niedzwiedzka K."/>
            <person name="Martijn J."/>
            <person name="Lind A.E."/>
            <person name="van Eijk R."/>
            <person name="Schleper C."/>
            <person name="Guy L."/>
            <person name="Ettema T.J."/>
        </authorList>
    </citation>
    <scope>NUCLEOTIDE SEQUENCE</scope>
</reference>
<sequence>MNIDQIISKKLGLAIAGMWFISKATLQTSIVLAVVAIVGIVAQTYLDVNKKGL</sequence>
<accession>A0A0F9M9F2</accession>
<organism evidence="2">
    <name type="scientific">marine sediment metagenome</name>
    <dbReference type="NCBI Taxonomy" id="412755"/>
    <lineage>
        <taxon>unclassified sequences</taxon>
        <taxon>metagenomes</taxon>
        <taxon>ecological metagenomes</taxon>
    </lineage>
</organism>
<proteinExistence type="predicted"/>
<protein>
    <submittedName>
        <fullName evidence="2">Uncharacterized protein</fullName>
    </submittedName>
</protein>
<keyword evidence="1" id="KW-0472">Membrane</keyword>